<organism evidence="5 6">
    <name type="scientific">Duganella sacchari</name>
    <dbReference type="NCBI Taxonomy" id="551987"/>
    <lineage>
        <taxon>Bacteria</taxon>
        <taxon>Pseudomonadati</taxon>
        <taxon>Pseudomonadota</taxon>
        <taxon>Betaproteobacteria</taxon>
        <taxon>Burkholderiales</taxon>
        <taxon>Oxalobacteraceae</taxon>
        <taxon>Telluria group</taxon>
        <taxon>Duganella</taxon>
    </lineage>
</organism>
<dbReference type="InterPro" id="IPR007312">
    <property type="entry name" value="Phosphoesterase"/>
</dbReference>
<dbReference type="PANTHER" id="PTHR31956">
    <property type="entry name" value="NON-SPECIFIC PHOSPHOLIPASE C4-RELATED"/>
    <property type="match status" value="1"/>
</dbReference>
<evidence type="ECO:0000256" key="2">
    <source>
        <dbReference type="ARBA" id="ARBA00012018"/>
    </source>
</evidence>
<sequence>MSTSRRNFLRYAVAGAGVSATTVFPDLIREALAIPANNATGTLADIGHVVILMQENRSFDHYFGALAGVRGFDDPRAIDLPSGRPVWYQPDAAGGYVLPFHFDAKNTSALSVGLDHSWKGAQATWQGWDAWVKQKSAQTMGYFNRGDLPFYYALADAFTICDAYHCSIFGATDPNRLYSLSGTNQGWFGAMGGLYNISAGGIYNADPANDNLSAAVTGSAPNWQTYAEVLQANGVSWKVYQEWDNYGDNYLAYFKNFRVNADGSRLSASSPLAQNGRVMAPGSNAANAAGTKGDLLVRAFADDVQNNRLPQVSWISAPTEYCEHPSHSPNAGESITARLLAALVANPAVWSKTVFLLMYDENDGFFDHVPSDMAPLNAGMGKTTLADIGAYESYQGIPVGLGPRVPMLVISPWSKGGRVCSQLFDHTSKLRFLEEWLVQGLGKDRANITCSQISPWRRTVCGDLTSAFDFKHPNSDWPASVPKTAAYAPVSGKPSPVPPAVQTLPRQEVVAADGPRYACPLPYMLQVQASNNGNKQLAVSFSNLGQVGAAFIVYSSLRNDGPWYYTVEAGKSIDNEVWNWSGSSYALRVHGANGFLRQFAGTVAQAAGGARPELQCMYSVASNGIWLTLSNVGGQQACRFTISDNAYGVAQASYTVAAGQTLAIDYALADSFGWYDFTVTCDADALWSRRVAGHVETGAASRVDPMIGTNKSRIVFDTSTPYAMKGAPLNFNYAAPNGKLDPKNWIGLYAAGRTPGNGSSALWSYAPDASGSVAFSSGTLAVGDYAAWYLYQDGYQALGGPVAVSVTQLAASTASVKQGTPMLVNYALPASKVSSTNWIGIWKAGVTPGSGSYLTWQYATAASGSVSIDTNKLAPGSYSAWCLYANGYTLMAGPANFTVT</sequence>
<accession>A0A1M7MYG7</accession>
<dbReference type="STRING" id="551987.SAMN05192549_103387"/>
<gene>
    <name evidence="5" type="ORF">SAMN05192549_103387</name>
</gene>
<feature type="domain" description="Bacterial phospholipase C C-terminal" evidence="4">
    <location>
        <begin position="612"/>
        <end position="694"/>
    </location>
</feature>
<dbReference type="EMBL" id="FRCX01000003">
    <property type="protein sequence ID" value="SHM96273.1"/>
    <property type="molecule type" value="Genomic_DNA"/>
</dbReference>
<comment type="similarity">
    <text evidence="1">Belongs to the bacterial phospholipase C family.</text>
</comment>
<feature type="domain" description="Bacterial phospholipase C C-terminal" evidence="4">
    <location>
        <begin position="518"/>
        <end position="601"/>
    </location>
</feature>
<name>A0A1M7MYG7_9BURK</name>
<evidence type="ECO:0000256" key="3">
    <source>
        <dbReference type="ARBA" id="ARBA00022801"/>
    </source>
</evidence>
<protein>
    <recommendedName>
        <fullName evidence="2">phospholipase C</fullName>
        <ecNumber evidence="2">3.1.4.3</ecNumber>
    </recommendedName>
</protein>
<reference evidence="6" key="1">
    <citation type="submission" date="2016-11" db="EMBL/GenBank/DDBJ databases">
        <authorList>
            <person name="Varghese N."/>
            <person name="Submissions S."/>
        </authorList>
    </citation>
    <scope>NUCLEOTIDE SEQUENCE [LARGE SCALE GENOMIC DNA]</scope>
    <source>
        <strain evidence="6">Sac-22</strain>
    </source>
</reference>
<proteinExistence type="inferred from homology"/>
<dbReference type="Gene3D" id="3.40.720.10">
    <property type="entry name" value="Alkaline Phosphatase, subunit A"/>
    <property type="match status" value="2"/>
</dbReference>
<dbReference type="GO" id="GO:0016042">
    <property type="term" value="P:lipid catabolic process"/>
    <property type="evidence" value="ECO:0007669"/>
    <property type="project" value="InterPro"/>
</dbReference>
<dbReference type="OrthoDB" id="980947at2"/>
<dbReference type="GO" id="GO:0034480">
    <property type="term" value="F:phosphatidylcholine phospholipase C activity"/>
    <property type="evidence" value="ECO:0007669"/>
    <property type="project" value="UniProtKB-EC"/>
</dbReference>
<dbReference type="PROSITE" id="PS51318">
    <property type="entry name" value="TAT"/>
    <property type="match status" value="1"/>
</dbReference>
<keyword evidence="3" id="KW-0378">Hydrolase</keyword>
<evidence type="ECO:0000256" key="1">
    <source>
        <dbReference type="ARBA" id="ARBA00009717"/>
    </source>
</evidence>
<dbReference type="PANTHER" id="PTHR31956:SF1">
    <property type="entry name" value="NON-SPECIFIC PHOSPHOLIPASE C1"/>
    <property type="match status" value="1"/>
</dbReference>
<dbReference type="InterPro" id="IPR006311">
    <property type="entry name" value="TAT_signal"/>
</dbReference>
<dbReference type="RefSeq" id="WP_072783428.1">
    <property type="nucleotide sequence ID" value="NZ_FRCX01000003.1"/>
</dbReference>
<dbReference type="EC" id="3.1.4.3" evidence="2"/>
<dbReference type="InterPro" id="IPR017850">
    <property type="entry name" value="Alkaline_phosphatase_core_sf"/>
</dbReference>
<dbReference type="InterPro" id="IPR008475">
    <property type="entry name" value="PLipase_C_C"/>
</dbReference>
<dbReference type="Pfam" id="PF04185">
    <property type="entry name" value="Phosphoesterase"/>
    <property type="match status" value="1"/>
</dbReference>
<dbReference type="AlphaFoldDB" id="A0A1M7MYG7"/>
<evidence type="ECO:0000313" key="6">
    <source>
        <dbReference type="Proteomes" id="UP000184339"/>
    </source>
</evidence>
<dbReference type="Proteomes" id="UP000184339">
    <property type="component" value="Unassembled WGS sequence"/>
</dbReference>
<dbReference type="NCBIfam" id="TIGR03396">
    <property type="entry name" value="PC_PLC"/>
    <property type="match status" value="1"/>
</dbReference>
<dbReference type="Pfam" id="PF05506">
    <property type="entry name" value="PLipase_C_C"/>
    <property type="match status" value="2"/>
</dbReference>
<keyword evidence="6" id="KW-1185">Reference proteome</keyword>
<evidence type="ECO:0000313" key="5">
    <source>
        <dbReference type="EMBL" id="SHM96273.1"/>
    </source>
</evidence>
<dbReference type="InterPro" id="IPR017767">
    <property type="entry name" value="PC-PLC"/>
</dbReference>
<evidence type="ECO:0000259" key="4">
    <source>
        <dbReference type="Pfam" id="PF05506"/>
    </source>
</evidence>